<accession>U4TJ64</accession>
<evidence type="ECO:0000256" key="1">
    <source>
        <dbReference type="SAM" id="Phobius"/>
    </source>
</evidence>
<keyword evidence="1" id="KW-0812">Transmembrane</keyword>
<reference evidence="3" key="1">
    <citation type="journal article" date="2013" name="Genome Announc.">
        <title>Whole-Genome Sequencing of Lactobacillus shenzhenensis Strain LY-73T.</title>
        <authorList>
            <person name="Lin Z."/>
            <person name="Liu Z."/>
            <person name="Yang R."/>
            <person name="Zou Y."/>
            <person name="Wan D."/>
            <person name="Chen J."/>
            <person name="Guo M."/>
            <person name="Zhao J."/>
            <person name="Fang C."/>
            <person name="Yang R."/>
            <person name="Liu F."/>
        </authorList>
    </citation>
    <scope>NUCLEOTIDE SEQUENCE [LARGE SCALE GENOMIC DNA]</scope>
    <source>
        <strain evidence="3">LY-73</strain>
    </source>
</reference>
<dbReference type="eggNOG" id="COG5492">
    <property type="taxonomic scope" value="Bacteria"/>
</dbReference>
<organism evidence="2 3">
    <name type="scientific">Schleiferilactobacillus shenzhenensis LY-73</name>
    <dbReference type="NCBI Taxonomy" id="1231336"/>
    <lineage>
        <taxon>Bacteria</taxon>
        <taxon>Bacillati</taxon>
        <taxon>Bacillota</taxon>
        <taxon>Bacilli</taxon>
        <taxon>Lactobacillales</taxon>
        <taxon>Lactobacillaceae</taxon>
        <taxon>Schleiferilactobacillus</taxon>
    </lineage>
</organism>
<dbReference type="EMBL" id="KI271592">
    <property type="protein sequence ID" value="ERL64836.1"/>
    <property type="molecule type" value="Genomic_DNA"/>
</dbReference>
<evidence type="ECO:0000313" key="2">
    <source>
        <dbReference type="EMBL" id="ERL64836.1"/>
    </source>
</evidence>
<dbReference type="STRING" id="1231336.L248_0613"/>
<sequence length="326" mass="34671">MGKEAGGVKKWLLKTFIILSCFALGCTTLIGYQPPASRLINVQAADTAPTPPKDQTSNGWALPLLFGGWFIWNGLTAQPGGANFVVSESKRVVSFTSTYDSGVVNKITSVTTQIFRNGKWSDFSSSASWSLTNAVTPGATVNVDIGNSLPVGTYYFQFAVNYGTIWPFQATAYSAMTKVNILANPVPATAIDPQATPRTIFWGQSTSLAANVQPANTTADITWTEPSNYGNLSIATGTSTTFTSITPPTDAMLRNDSGLYLNIPAKATNDAGADPQTVSGNANVIVGGLLPQTTIVNKTISYKPALLDDVKIFPTGFTPSYQWTPQ</sequence>
<gene>
    <name evidence="2" type="ORF">L248_0613</name>
</gene>
<feature type="transmembrane region" description="Helical" evidence="1">
    <location>
        <begin position="12"/>
        <end position="32"/>
    </location>
</feature>
<dbReference type="AlphaFoldDB" id="U4TJ64"/>
<proteinExistence type="predicted"/>
<evidence type="ECO:0000313" key="3">
    <source>
        <dbReference type="Proteomes" id="UP000030647"/>
    </source>
</evidence>
<keyword evidence="3" id="KW-1185">Reference proteome</keyword>
<name>U4TJ64_9LACO</name>
<dbReference type="Proteomes" id="UP000030647">
    <property type="component" value="Unassembled WGS sequence"/>
</dbReference>
<dbReference type="PROSITE" id="PS51257">
    <property type="entry name" value="PROKAR_LIPOPROTEIN"/>
    <property type="match status" value="1"/>
</dbReference>
<keyword evidence="1" id="KW-0472">Membrane</keyword>
<keyword evidence="1" id="KW-1133">Transmembrane helix</keyword>
<protein>
    <submittedName>
        <fullName evidence="2">Uncharacterized protein</fullName>
    </submittedName>
</protein>
<dbReference type="HOGENOM" id="CLU_852035_0_0_9"/>